<evidence type="ECO:0000313" key="3">
    <source>
        <dbReference type="Proteomes" id="UP000017246"/>
    </source>
</evidence>
<dbReference type="STRING" id="6211.A0A068Y6M5"/>
<evidence type="ECO:0000313" key="2">
    <source>
        <dbReference type="EMBL" id="CUT99253.1"/>
    </source>
</evidence>
<evidence type="ECO:0000256" key="1">
    <source>
        <dbReference type="SAM" id="MobiDB-lite"/>
    </source>
</evidence>
<feature type="region of interest" description="Disordered" evidence="1">
    <location>
        <begin position="1"/>
        <end position="78"/>
    </location>
</feature>
<name>A0A068Y6M5_ECHMU</name>
<accession>A0A068Y6M5</accession>
<dbReference type="EMBL" id="LN902845">
    <property type="protein sequence ID" value="CUT99253.1"/>
    <property type="molecule type" value="Genomic_DNA"/>
</dbReference>
<dbReference type="AlphaFoldDB" id="A0A068Y6M5"/>
<organism evidence="2 3">
    <name type="scientific">Echinococcus multilocularis</name>
    <name type="common">Fox tapeworm</name>
    <dbReference type="NCBI Taxonomy" id="6211"/>
    <lineage>
        <taxon>Eukaryota</taxon>
        <taxon>Metazoa</taxon>
        <taxon>Spiralia</taxon>
        <taxon>Lophotrochozoa</taxon>
        <taxon>Platyhelminthes</taxon>
        <taxon>Cestoda</taxon>
        <taxon>Eucestoda</taxon>
        <taxon>Cyclophyllidea</taxon>
        <taxon>Taeniidae</taxon>
        <taxon>Echinococcus</taxon>
    </lineage>
</organism>
<protein>
    <submittedName>
        <fullName evidence="2">Expressed conserved protein</fullName>
    </submittedName>
</protein>
<dbReference type="OrthoDB" id="10412294at2759"/>
<feature type="compositionally biased region" description="Basic and acidic residues" evidence="1">
    <location>
        <begin position="12"/>
        <end position="34"/>
    </location>
</feature>
<proteinExistence type="predicted"/>
<reference evidence="2" key="1">
    <citation type="journal article" date="2013" name="Nature">
        <title>The genomes of four tapeworm species reveal adaptations to parasitism.</title>
        <authorList>
            <person name="Tsai I.J."/>
            <person name="Zarowiecki M."/>
            <person name="Holroyd N."/>
            <person name="Garciarrubio A."/>
            <person name="Sanchez-Flores A."/>
            <person name="Brooks K.L."/>
            <person name="Tracey A."/>
            <person name="Bobes R.J."/>
            <person name="Fragoso G."/>
            <person name="Sciutto E."/>
            <person name="Aslett M."/>
            <person name="Beasley H."/>
            <person name="Bennett H.M."/>
            <person name="Cai J."/>
            <person name="Camicia F."/>
            <person name="Clark R."/>
            <person name="Cucher M."/>
            <person name="De Silva N."/>
            <person name="Day T.A."/>
            <person name="Deplazes P."/>
            <person name="Estrada K."/>
            <person name="Fernandez C."/>
            <person name="Holland P.W."/>
            <person name="Hou J."/>
            <person name="Hu S."/>
            <person name="Huckvale T."/>
            <person name="Hung S.S."/>
            <person name="Kamenetzky L."/>
            <person name="Keane J.A."/>
            <person name="Kiss F."/>
            <person name="Koziol U."/>
            <person name="Lambert O."/>
            <person name="Liu K."/>
            <person name="Luo X."/>
            <person name="Luo Y."/>
            <person name="Macchiaroli N."/>
            <person name="Nichol S."/>
            <person name="Paps J."/>
            <person name="Parkinson J."/>
            <person name="Pouchkina-Stantcheva N."/>
            <person name="Riddiford N."/>
            <person name="Rosenzvit M."/>
            <person name="Salinas G."/>
            <person name="Wasmuth J.D."/>
            <person name="Zamanian M."/>
            <person name="Zheng Y."/>
            <person name="Cai X."/>
            <person name="Soberon X."/>
            <person name="Olson P.D."/>
            <person name="Laclette J.P."/>
            <person name="Brehm K."/>
            <person name="Berriman M."/>
            <person name="Garciarrubio A."/>
            <person name="Bobes R.J."/>
            <person name="Fragoso G."/>
            <person name="Sanchez-Flores A."/>
            <person name="Estrada K."/>
            <person name="Cevallos M.A."/>
            <person name="Morett E."/>
            <person name="Gonzalez V."/>
            <person name="Portillo T."/>
            <person name="Ochoa-Leyva A."/>
            <person name="Jose M.V."/>
            <person name="Sciutto E."/>
            <person name="Landa A."/>
            <person name="Jimenez L."/>
            <person name="Valdes V."/>
            <person name="Carrero J.C."/>
            <person name="Larralde C."/>
            <person name="Morales-Montor J."/>
            <person name="Limon-Lason J."/>
            <person name="Soberon X."/>
            <person name="Laclette J.P."/>
        </authorList>
    </citation>
    <scope>NUCLEOTIDE SEQUENCE [LARGE SCALE GENOMIC DNA]</scope>
</reference>
<feature type="compositionally biased region" description="Basic and acidic residues" evidence="1">
    <location>
        <begin position="52"/>
        <end position="67"/>
    </location>
</feature>
<sequence>MGAQPAKPSKKSRLEDDRTRREETFAEATSKRGSIDAMTTVDDWDPSDIWDFSDHRPVLSEHHDRSKISSKASRHRKR</sequence>
<keyword evidence="3" id="KW-1185">Reference proteome</keyword>
<dbReference type="Proteomes" id="UP000017246">
    <property type="component" value="Unassembled WGS sequence"/>
</dbReference>
<reference evidence="2" key="2">
    <citation type="submission" date="2015-11" db="EMBL/GenBank/DDBJ databases">
        <authorList>
            <person name="Zhang Y."/>
            <person name="Guo Z."/>
        </authorList>
    </citation>
    <scope>NUCLEOTIDE SEQUENCE</scope>
</reference>